<evidence type="ECO:0000256" key="1">
    <source>
        <dbReference type="ARBA" id="ARBA00022723"/>
    </source>
</evidence>
<dbReference type="InterPro" id="IPR001876">
    <property type="entry name" value="Znf_RanBP2"/>
</dbReference>
<dbReference type="VEuPathDB" id="VectorBase:ADIR002199"/>
<dbReference type="SMART" id="SM00547">
    <property type="entry name" value="ZnF_RBZ"/>
    <property type="match status" value="1"/>
</dbReference>
<proteinExistence type="predicted"/>
<dbReference type="PROSITE" id="PS50199">
    <property type="entry name" value="ZF_RANBP2_2"/>
    <property type="match status" value="1"/>
</dbReference>
<evidence type="ECO:0000256" key="4">
    <source>
        <dbReference type="PROSITE-ProRule" id="PRU00322"/>
    </source>
</evidence>
<keyword evidence="5" id="KW-0175">Coiled coil</keyword>
<dbReference type="STRING" id="7168.A0A182N3I7"/>
<evidence type="ECO:0000256" key="3">
    <source>
        <dbReference type="ARBA" id="ARBA00022833"/>
    </source>
</evidence>
<feature type="coiled-coil region" evidence="5">
    <location>
        <begin position="537"/>
        <end position="597"/>
    </location>
</feature>
<dbReference type="InterPro" id="IPR036443">
    <property type="entry name" value="Znf_RanBP2_sf"/>
</dbReference>
<feature type="compositionally biased region" description="Low complexity" evidence="6">
    <location>
        <begin position="664"/>
        <end position="713"/>
    </location>
</feature>
<feature type="domain" description="RanBP2-type" evidence="7">
    <location>
        <begin position="727"/>
        <end position="756"/>
    </location>
</feature>
<feature type="compositionally biased region" description="Low complexity" evidence="6">
    <location>
        <begin position="142"/>
        <end position="175"/>
    </location>
</feature>
<dbReference type="AlphaFoldDB" id="A0A182N3I7"/>
<dbReference type="Gene3D" id="1.10.8.10">
    <property type="entry name" value="DNA helicase RuvA subunit, C-terminal domain"/>
    <property type="match status" value="1"/>
</dbReference>
<keyword evidence="9" id="KW-1185">Reference proteome</keyword>
<evidence type="ECO:0000256" key="6">
    <source>
        <dbReference type="SAM" id="MobiDB-lite"/>
    </source>
</evidence>
<feature type="compositionally biased region" description="Polar residues" evidence="6">
    <location>
        <begin position="14"/>
        <end position="23"/>
    </location>
</feature>
<reference evidence="8" key="2">
    <citation type="submission" date="2020-05" db="UniProtKB">
        <authorList>
            <consortium name="EnsemblMetazoa"/>
        </authorList>
    </citation>
    <scope>IDENTIFICATION</scope>
    <source>
        <strain evidence="8">WRAIR2</strain>
    </source>
</reference>
<dbReference type="Gene3D" id="2.30.30.380">
    <property type="entry name" value="Zn-finger domain of Sec23/24"/>
    <property type="match status" value="1"/>
</dbReference>
<sequence>MATNPFKQAPAAIPSTTQTSNAQHHYDEPPAAAEPTVFSSYTSPAGSGGGTPDSNSILKQRATCACSNISIMQLFHEMKQKYPTVPDTVVSELVTQNCHDRPACIGKLEEAVLGTPAQTTYPAQSIHSGSLKRRSGDRKFGGNRSDGSNSSSNSSRESSVDSSRLQGPAAAAVAATGPSDSRLTGECRTAARPTTLAVRPTTVAAAAAAATPGVGCFGALAPPAVPMRPNRTAPPCPPGNGPLATSTITTTTTASSSAELGGETAVNLQVNVTVSPKTASAGVGPLVGGQRHTSTISLQPEPPYTRELAQVSSTFSGGGAPGGGSPAAGGGPTRAGGTGAAGNGRSSTSVNLTLRQPTDGRPHTPIHFHASPLRYTARNFNAQSGIQSKLEVTFRDGFGSFSAVRAQVPSYETRREHASPPSPPPPPPLHHRLEREPAGVSLPEGHSGWYQSPSATGASSRVQPYMMSGFPPPLSSSSPLPHHSMVAHAMIQPPAQRTTGMGGRQAMYGAAGTGHLENDGLTKEMRYQNFVVAEMAVSQQLEQKQRLSLEVERKRTQFESICREIFVLQQSLAYIDAELLDREVLLLAAEVEQLQKKVDTCDDEEAWMQAQAAAAGASITDGLSALSVEGGSPLMLPASSTVGGPAFLMNRPPKPPRPPPPARPSTQSPSRGSSGSITPGTPLLAASTGASPLPTPSSSSSSPCSTSSSSFTTNGGADPLAASRLQLDSTWTCSLCTFHNHELMPACEVCSLPKASGSSSSGCSGSNRAATAAPSAGSGDVCDGGAVGPRAAGALLRRQHHLSVDTGVAAAVAAAAAAVVGASVAGPSTAPPYPGLTEMPPPSFASLAATGQVQQGAPQQTLAVQQPPPPQQAQSQAQQANPPPLQNAQYQKSSIEC</sequence>
<feature type="region of interest" description="Disordered" evidence="6">
    <location>
        <begin position="1"/>
        <end position="54"/>
    </location>
</feature>
<organism evidence="8 9">
    <name type="scientific">Anopheles dirus</name>
    <dbReference type="NCBI Taxonomy" id="7168"/>
    <lineage>
        <taxon>Eukaryota</taxon>
        <taxon>Metazoa</taxon>
        <taxon>Ecdysozoa</taxon>
        <taxon>Arthropoda</taxon>
        <taxon>Hexapoda</taxon>
        <taxon>Insecta</taxon>
        <taxon>Pterygota</taxon>
        <taxon>Neoptera</taxon>
        <taxon>Endopterygota</taxon>
        <taxon>Diptera</taxon>
        <taxon>Nematocera</taxon>
        <taxon>Culicoidea</taxon>
        <taxon>Culicidae</taxon>
        <taxon>Anophelinae</taxon>
        <taxon>Anopheles</taxon>
    </lineage>
</organism>
<dbReference type="InterPro" id="IPR041911">
    <property type="entry name" value="TAB2/3_CUE"/>
</dbReference>
<dbReference type="PROSITE" id="PS01358">
    <property type="entry name" value="ZF_RANBP2_1"/>
    <property type="match status" value="1"/>
</dbReference>
<feature type="compositionally biased region" description="Pro residues" evidence="6">
    <location>
        <begin position="652"/>
        <end position="663"/>
    </location>
</feature>
<dbReference type="PANTHER" id="PTHR48125:SF10">
    <property type="entry name" value="OS12G0136300 PROTEIN"/>
    <property type="match status" value="1"/>
</dbReference>
<dbReference type="GO" id="GO:0008270">
    <property type="term" value="F:zinc ion binding"/>
    <property type="evidence" value="ECO:0007669"/>
    <property type="project" value="UniProtKB-KW"/>
</dbReference>
<feature type="compositionally biased region" description="Polar residues" evidence="6">
    <location>
        <begin position="449"/>
        <end position="462"/>
    </location>
</feature>
<feature type="region of interest" description="Disordered" evidence="6">
    <location>
        <begin position="409"/>
        <end position="463"/>
    </location>
</feature>
<name>A0A182N3I7_9DIPT</name>
<feature type="compositionally biased region" description="Gly residues" evidence="6">
    <location>
        <begin position="316"/>
        <end position="342"/>
    </location>
</feature>
<feature type="region of interest" description="Disordered" evidence="6">
    <location>
        <begin position="313"/>
        <end position="365"/>
    </location>
</feature>
<evidence type="ECO:0000313" key="9">
    <source>
        <dbReference type="Proteomes" id="UP000075884"/>
    </source>
</evidence>
<feature type="region of interest" description="Disordered" evidence="6">
    <location>
        <begin position="642"/>
        <end position="713"/>
    </location>
</feature>
<evidence type="ECO:0000313" key="8">
    <source>
        <dbReference type="EnsemblMetazoa" id="ADIR002199-PA"/>
    </source>
</evidence>
<keyword evidence="2 4" id="KW-0863">Zinc-finger</keyword>
<feature type="region of interest" description="Disordered" evidence="6">
    <location>
        <begin position="850"/>
        <end position="897"/>
    </location>
</feature>
<protein>
    <recommendedName>
        <fullName evidence="7">RanBP2-type domain-containing protein</fullName>
    </recommendedName>
</protein>
<evidence type="ECO:0000259" key="7">
    <source>
        <dbReference type="PROSITE" id="PS50199"/>
    </source>
</evidence>
<reference evidence="9" key="1">
    <citation type="submission" date="2013-03" db="EMBL/GenBank/DDBJ databases">
        <title>The Genome Sequence of Anopheles dirus WRAIR2.</title>
        <authorList>
            <consortium name="The Broad Institute Genomics Platform"/>
            <person name="Neafsey D.E."/>
            <person name="Walton C."/>
            <person name="Walker B."/>
            <person name="Young S.K."/>
            <person name="Zeng Q."/>
            <person name="Gargeya S."/>
            <person name="Fitzgerald M."/>
            <person name="Haas B."/>
            <person name="Abouelleil A."/>
            <person name="Allen A.W."/>
            <person name="Alvarado L."/>
            <person name="Arachchi H.M."/>
            <person name="Berlin A.M."/>
            <person name="Chapman S.B."/>
            <person name="Gainer-Dewar J."/>
            <person name="Goldberg J."/>
            <person name="Griggs A."/>
            <person name="Gujja S."/>
            <person name="Hansen M."/>
            <person name="Howarth C."/>
            <person name="Imamovic A."/>
            <person name="Ireland A."/>
            <person name="Larimer J."/>
            <person name="McCowan C."/>
            <person name="Murphy C."/>
            <person name="Pearson M."/>
            <person name="Poon T.W."/>
            <person name="Priest M."/>
            <person name="Roberts A."/>
            <person name="Saif S."/>
            <person name="Shea T."/>
            <person name="Sisk P."/>
            <person name="Sykes S."/>
            <person name="Wortman J."/>
            <person name="Nusbaum C."/>
            <person name="Birren B."/>
        </authorList>
    </citation>
    <scope>NUCLEOTIDE SEQUENCE [LARGE SCALE GENOMIC DNA]</scope>
    <source>
        <strain evidence="9">WRAIR2</strain>
    </source>
</reference>
<dbReference type="EnsemblMetazoa" id="ADIR002199-RA">
    <property type="protein sequence ID" value="ADIR002199-PA"/>
    <property type="gene ID" value="ADIR002199"/>
</dbReference>
<dbReference type="Proteomes" id="UP000075884">
    <property type="component" value="Unassembled WGS sequence"/>
</dbReference>
<feature type="region of interest" description="Disordered" evidence="6">
    <location>
        <begin position="120"/>
        <end position="186"/>
    </location>
</feature>
<dbReference type="CDD" id="cd14362">
    <property type="entry name" value="CUE_TAB2_TAB3"/>
    <property type="match status" value="1"/>
</dbReference>
<dbReference type="PANTHER" id="PTHR48125">
    <property type="entry name" value="LP07818P1"/>
    <property type="match status" value="1"/>
</dbReference>
<evidence type="ECO:0000256" key="2">
    <source>
        <dbReference type="ARBA" id="ARBA00022771"/>
    </source>
</evidence>
<dbReference type="SUPFAM" id="SSF90209">
    <property type="entry name" value="Ran binding protein zinc finger-like"/>
    <property type="match status" value="1"/>
</dbReference>
<evidence type="ECO:0000256" key="5">
    <source>
        <dbReference type="SAM" id="Coils"/>
    </source>
</evidence>
<keyword evidence="3" id="KW-0862">Zinc</keyword>
<feature type="region of interest" description="Disordered" evidence="6">
    <location>
        <begin position="760"/>
        <end position="780"/>
    </location>
</feature>
<accession>A0A182N3I7</accession>
<keyword evidence="1" id="KW-0479">Metal-binding</keyword>
<feature type="compositionally biased region" description="Low complexity" evidence="6">
    <location>
        <begin position="872"/>
        <end position="891"/>
    </location>
</feature>